<dbReference type="CDD" id="cd00075">
    <property type="entry name" value="HATPase"/>
    <property type="match status" value="1"/>
</dbReference>
<dbReference type="PROSITE" id="PS50109">
    <property type="entry name" value="HIS_KIN"/>
    <property type="match status" value="1"/>
</dbReference>
<dbReference type="InterPro" id="IPR005467">
    <property type="entry name" value="His_kinase_dom"/>
</dbReference>
<dbReference type="RefSeq" id="WP_115995696.1">
    <property type="nucleotide sequence ID" value="NZ_QRDY01000032.1"/>
</dbReference>
<feature type="domain" description="Histidine kinase" evidence="9">
    <location>
        <begin position="226"/>
        <end position="393"/>
    </location>
</feature>
<evidence type="ECO:0000256" key="3">
    <source>
        <dbReference type="ARBA" id="ARBA00022679"/>
    </source>
</evidence>
<keyword evidence="8" id="KW-0472">Membrane</keyword>
<gene>
    <name evidence="10" type="ORF">DFP95_1328</name>
</gene>
<dbReference type="AlphaFoldDB" id="A0A3D9HT44"/>
<keyword evidence="6" id="KW-0067">ATP-binding</keyword>
<evidence type="ECO:0000256" key="1">
    <source>
        <dbReference type="ARBA" id="ARBA00000085"/>
    </source>
</evidence>
<dbReference type="PANTHER" id="PTHR43065:SF46">
    <property type="entry name" value="C4-DICARBOXYLATE TRANSPORT SENSOR PROTEIN DCTB"/>
    <property type="match status" value="1"/>
</dbReference>
<evidence type="ECO:0000256" key="8">
    <source>
        <dbReference type="SAM" id="Phobius"/>
    </source>
</evidence>
<evidence type="ECO:0000313" key="11">
    <source>
        <dbReference type="Proteomes" id="UP000256869"/>
    </source>
</evidence>
<dbReference type="SMART" id="SM00387">
    <property type="entry name" value="HATPase_c"/>
    <property type="match status" value="1"/>
</dbReference>
<dbReference type="Proteomes" id="UP000256869">
    <property type="component" value="Unassembled WGS sequence"/>
</dbReference>
<dbReference type="OrthoDB" id="1674512at2"/>
<name>A0A3D9HT44_9BACL</name>
<evidence type="ECO:0000256" key="2">
    <source>
        <dbReference type="ARBA" id="ARBA00012438"/>
    </source>
</evidence>
<dbReference type="EC" id="2.7.13.3" evidence="2"/>
<evidence type="ECO:0000313" key="10">
    <source>
        <dbReference type="EMBL" id="RED52674.1"/>
    </source>
</evidence>
<keyword evidence="11" id="KW-1185">Reference proteome</keyword>
<keyword evidence="3" id="KW-0808">Transferase</keyword>
<keyword evidence="5 10" id="KW-0418">Kinase</keyword>
<feature type="transmembrane region" description="Helical" evidence="8">
    <location>
        <begin position="125"/>
        <end position="147"/>
    </location>
</feature>
<comment type="caution">
    <text evidence="10">The sequence shown here is derived from an EMBL/GenBank/DDBJ whole genome shotgun (WGS) entry which is preliminary data.</text>
</comment>
<dbReference type="Gene3D" id="3.30.565.10">
    <property type="entry name" value="Histidine kinase-like ATPase, C-terminal domain"/>
    <property type="match status" value="1"/>
</dbReference>
<dbReference type="Pfam" id="PF02518">
    <property type="entry name" value="HATPase_c"/>
    <property type="match status" value="1"/>
</dbReference>
<dbReference type="SUPFAM" id="SSF55874">
    <property type="entry name" value="ATPase domain of HSP90 chaperone/DNA topoisomerase II/histidine kinase"/>
    <property type="match status" value="1"/>
</dbReference>
<accession>A0A3D9HT44</accession>
<keyword evidence="8" id="KW-0812">Transmembrane</keyword>
<keyword evidence="4" id="KW-0547">Nucleotide-binding</keyword>
<protein>
    <recommendedName>
        <fullName evidence="2">histidine kinase</fullName>
        <ecNumber evidence="2">2.7.13.3</ecNumber>
    </recommendedName>
</protein>
<dbReference type="EMBL" id="QRDY01000032">
    <property type="protein sequence ID" value="RED52674.1"/>
    <property type="molecule type" value="Genomic_DNA"/>
</dbReference>
<feature type="transmembrane region" description="Helical" evidence="8">
    <location>
        <begin position="23"/>
        <end position="44"/>
    </location>
</feature>
<dbReference type="GO" id="GO:0004673">
    <property type="term" value="F:protein histidine kinase activity"/>
    <property type="evidence" value="ECO:0007669"/>
    <property type="project" value="UniProtKB-EC"/>
</dbReference>
<feature type="transmembrane region" description="Helical" evidence="8">
    <location>
        <begin position="86"/>
        <end position="105"/>
    </location>
</feature>
<dbReference type="GO" id="GO:0005524">
    <property type="term" value="F:ATP binding"/>
    <property type="evidence" value="ECO:0007669"/>
    <property type="project" value="UniProtKB-KW"/>
</dbReference>
<dbReference type="PANTHER" id="PTHR43065">
    <property type="entry name" value="SENSOR HISTIDINE KINASE"/>
    <property type="match status" value="1"/>
</dbReference>
<reference evidence="10 11" key="1">
    <citation type="submission" date="2018-07" db="EMBL/GenBank/DDBJ databases">
        <title>Genomic Encyclopedia of Type Strains, Phase III (KMG-III): the genomes of soil and plant-associated and newly described type strains.</title>
        <authorList>
            <person name="Whitman W."/>
        </authorList>
    </citation>
    <scope>NUCLEOTIDE SEQUENCE [LARGE SCALE GENOMIC DNA]</scope>
    <source>
        <strain evidence="10 11">CECT 8236</strain>
    </source>
</reference>
<proteinExistence type="predicted"/>
<dbReference type="PRINTS" id="PR00344">
    <property type="entry name" value="BCTRLSENSOR"/>
</dbReference>
<evidence type="ECO:0000256" key="4">
    <source>
        <dbReference type="ARBA" id="ARBA00022741"/>
    </source>
</evidence>
<dbReference type="InterPro" id="IPR004358">
    <property type="entry name" value="Sig_transdc_His_kin-like_C"/>
</dbReference>
<evidence type="ECO:0000256" key="5">
    <source>
        <dbReference type="ARBA" id="ARBA00022777"/>
    </source>
</evidence>
<organism evidence="10 11">
    <name type="scientific">Cohnella lupini</name>
    <dbReference type="NCBI Taxonomy" id="1294267"/>
    <lineage>
        <taxon>Bacteria</taxon>
        <taxon>Bacillati</taxon>
        <taxon>Bacillota</taxon>
        <taxon>Bacilli</taxon>
        <taxon>Bacillales</taxon>
        <taxon>Paenibacillaceae</taxon>
        <taxon>Cohnella</taxon>
    </lineage>
</organism>
<dbReference type="InterPro" id="IPR003594">
    <property type="entry name" value="HATPase_dom"/>
</dbReference>
<keyword evidence="8" id="KW-1133">Transmembrane helix</keyword>
<keyword evidence="7" id="KW-0902">Two-component regulatory system</keyword>
<sequence length="409" mass="45585">MVFIGIATAIGAEFKINPFNGDYFRIGLGVSTFLLCLLFMRHLSYVKTGIITGILSAILQGSLAAGLYYVVFAFGMSRIRKKINRVQPLILGVMVVAIDFSSNMIELLLRGLLLGTNVFHLNEWFLLASIAVVRSYFIIGLFSSISVGQMRVLHAEQEKRIEQMLNVGTGLYGETFYLKKSMDAIERITANSFDLYHKLKEENLYQFSGHALGISQQIHEVKKDSQRILAGLLKLYDTEIVVEMNLEEILHFVVKGNQKYSKMLKKKIVIEQQLEVNYFTTHYIPLVTVLNNLVSNAVEAIDKNGNIKVRVVEEEQHIIFSVMDSGKGIPAQDNDIIFEPGFTTKFSDEGIAATGIGLSHVRDIVCALDGEIVVEKSEDAGGAKFVVRFPVAGIIQGREVDVAFFRNSG</sequence>
<feature type="transmembrane region" description="Helical" evidence="8">
    <location>
        <begin position="50"/>
        <end position="74"/>
    </location>
</feature>
<evidence type="ECO:0000259" key="9">
    <source>
        <dbReference type="PROSITE" id="PS50109"/>
    </source>
</evidence>
<evidence type="ECO:0000256" key="7">
    <source>
        <dbReference type="ARBA" id="ARBA00023012"/>
    </source>
</evidence>
<dbReference type="InterPro" id="IPR036890">
    <property type="entry name" value="HATPase_C_sf"/>
</dbReference>
<comment type="catalytic activity">
    <reaction evidence="1">
        <text>ATP + protein L-histidine = ADP + protein N-phospho-L-histidine.</text>
        <dbReference type="EC" id="2.7.13.3"/>
    </reaction>
</comment>
<dbReference type="GO" id="GO:0000160">
    <property type="term" value="P:phosphorelay signal transduction system"/>
    <property type="evidence" value="ECO:0007669"/>
    <property type="project" value="UniProtKB-KW"/>
</dbReference>
<evidence type="ECO:0000256" key="6">
    <source>
        <dbReference type="ARBA" id="ARBA00022840"/>
    </source>
</evidence>